<dbReference type="STRING" id="1353952.A0A165DTJ7"/>
<evidence type="ECO:0000313" key="2">
    <source>
        <dbReference type="Proteomes" id="UP000076842"/>
    </source>
</evidence>
<reference evidence="1 2" key="1">
    <citation type="journal article" date="2016" name="Mol. Biol. Evol.">
        <title>Comparative Genomics of Early-Diverging Mushroom-Forming Fungi Provides Insights into the Origins of Lignocellulose Decay Capabilities.</title>
        <authorList>
            <person name="Nagy L.G."/>
            <person name="Riley R."/>
            <person name="Tritt A."/>
            <person name="Adam C."/>
            <person name="Daum C."/>
            <person name="Floudas D."/>
            <person name="Sun H."/>
            <person name="Yadav J.S."/>
            <person name="Pangilinan J."/>
            <person name="Larsson K.H."/>
            <person name="Matsuura K."/>
            <person name="Barry K."/>
            <person name="Labutti K."/>
            <person name="Kuo R."/>
            <person name="Ohm R.A."/>
            <person name="Bhattacharya S.S."/>
            <person name="Shirouzu T."/>
            <person name="Yoshinaga Y."/>
            <person name="Martin F.M."/>
            <person name="Grigoriev I.V."/>
            <person name="Hibbett D.S."/>
        </authorList>
    </citation>
    <scope>NUCLEOTIDE SEQUENCE [LARGE SCALE GENOMIC DNA]</scope>
    <source>
        <strain evidence="1 2">HHB12733</strain>
    </source>
</reference>
<name>A0A165DTJ7_9BASI</name>
<proteinExistence type="predicted"/>
<dbReference type="OrthoDB" id="3244370at2759"/>
<dbReference type="InParanoid" id="A0A165DTJ7"/>
<evidence type="ECO:0000313" key="1">
    <source>
        <dbReference type="EMBL" id="KZT53521.1"/>
    </source>
</evidence>
<keyword evidence="2" id="KW-1185">Reference proteome</keyword>
<dbReference type="AlphaFoldDB" id="A0A165DTJ7"/>
<sequence>MAFADAPINSQNYRRAIVKDCPEHYTAVLSDPAKISGAWHYGVYVSRDSAYPSYPAASSSSAASQRSLKSLSRPAGFYIRRKWEDCLDLQRVLEGEVLTIDKARRKHGVEKPARLYPSDRAASFESLPCGDTQAFLLGQDAIPKLSRKSSLFKASQAMLGKRQTEFGALIAWLFSAEHALADELRDTKPVREWFAYWRSDKE</sequence>
<feature type="non-terminal residue" evidence="1">
    <location>
        <position position="202"/>
    </location>
</feature>
<protein>
    <submittedName>
        <fullName evidence="1">Uncharacterized protein</fullName>
    </submittedName>
</protein>
<organism evidence="1 2">
    <name type="scientific">Calocera cornea HHB12733</name>
    <dbReference type="NCBI Taxonomy" id="1353952"/>
    <lineage>
        <taxon>Eukaryota</taxon>
        <taxon>Fungi</taxon>
        <taxon>Dikarya</taxon>
        <taxon>Basidiomycota</taxon>
        <taxon>Agaricomycotina</taxon>
        <taxon>Dacrymycetes</taxon>
        <taxon>Dacrymycetales</taxon>
        <taxon>Dacrymycetaceae</taxon>
        <taxon>Calocera</taxon>
    </lineage>
</organism>
<dbReference type="Proteomes" id="UP000076842">
    <property type="component" value="Unassembled WGS sequence"/>
</dbReference>
<dbReference type="EMBL" id="KV424035">
    <property type="protein sequence ID" value="KZT53521.1"/>
    <property type="molecule type" value="Genomic_DNA"/>
</dbReference>
<accession>A0A165DTJ7</accession>
<gene>
    <name evidence="1" type="ORF">CALCODRAFT_440036</name>
</gene>